<dbReference type="PANTHER" id="PTHR43531">
    <property type="entry name" value="PROTEIN ICFG"/>
    <property type="match status" value="1"/>
</dbReference>
<feature type="transmembrane region" description="Helical" evidence="4">
    <location>
        <begin position="194"/>
        <end position="214"/>
    </location>
</feature>
<dbReference type="Pfam" id="PF12729">
    <property type="entry name" value="4HB_MCP_1"/>
    <property type="match status" value="1"/>
</dbReference>
<protein>
    <submittedName>
        <fullName evidence="7">Methyl-accepting chemotaxis protein</fullName>
    </submittedName>
</protein>
<keyword evidence="4" id="KW-0812">Transmembrane</keyword>
<keyword evidence="3" id="KW-0807">Transducer</keyword>
<keyword evidence="8" id="KW-1185">Reference proteome</keyword>
<organism evidence="7 8">
    <name type="scientific">Pelomonas candidula</name>
    <dbReference type="NCBI Taxonomy" id="3299025"/>
    <lineage>
        <taxon>Bacteria</taxon>
        <taxon>Pseudomonadati</taxon>
        <taxon>Pseudomonadota</taxon>
        <taxon>Betaproteobacteria</taxon>
        <taxon>Burkholderiales</taxon>
        <taxon>Sphaerotilaceae</taxon>
        <taxon>Roseateles</taxon>
    </lineage>
</organism>
<dbReference type="CDD" id="cd19411">
    <property type="entry name" value="MCP2201-like_sensor"/>
    <property type="match status" value="1"/>
</dbReference>
<dbReference type="CDD" id="cd11386">
    <property type="entry name" value="MCP_signal"/>
    <property type="match status" value="1"/>
</dbReference>
<dbReference type="Proteomes" id="UP001606134">
    <property type="component" value="Unassembled WGS sequence"/>
</dbReference>
<dbReference type="EMBL" id="JBIGIC010000015">
    <property type="protein sequence ID" value="MFG6489857.1"/>
    <property type="molecule type" value="Genomic_DNA"/>
</dbReference>
<dbReference type="InterPro" id="IPR051310">
    <property type="entry name" value="MCP_chemotaxis"/>
</dbReference>
<dbReference type="InterPro" id="IPR024478">
    <property type="entry name" value="HlyB_4HB_MCP"/>
</dbReference>
<reference evidence="7 8" key="1">
    <citation type="submission" date="2024-08" db="EMBL/GenBank/DDBJ databases">
        <authorList>
            <person name="Lu H."/>
        </authorList>
    </citation>
    <scope>NUCLEOTIDE SEQUENCE [LARGE SCALE GENOMIC DNA]</scope>
    <source>
        <strain evidence="7 8">BYS78W</strain>
    </source>
</reference>
<evidence type="ECO:0000259" key="6">
    <source>
        <dbReference type="PROSITE" id="PS50885"/>
    </source>
</evidence>
<dbReference type="Pfam" id="PF00672">
    <property type="entry name" value="HAMP"/>
    <property type="match status" value="1"/>
</dbReference>
<evidence type="ECO:0000259" key="5">
    <source>
        <dbReference type="PROSITE" id="PS50111"/>
    </source>
</evidence>
<dbReference type="PROSITE" id="PS50111">
    <property type="entry name" value="CHEMOTAXIS_TRANSDUC_2"/>
    <property type="match status" value="1"/>
</dbReference>
<feature type="domain" description="Methyl-accepting transducer" evidence="5">
    <location>
        <begin position="273"/>
        <end position="502"/>
    </location>
</feature>
<keyword evidence="1" id="KW-0488">Methylation</keyword>
<comment type="caution">
    <text evidence="7">The sequence shown here is derived from an EMBL/GenBank/DDBJ whole genome shotgun (WGS) entry which is preliminary data.</text>
</comment>
<dbReference type="Pfam" id="PF00015">
    <property type="entry name" value="MCPsignal"/>
    <property type="match status" value="1"/>
</dbReference>
<dbReference type="InterPro" id="IPR004089">
    <property type="entry name" value="MCPsignal_dom"/>
</dbReference>
<evidence type="ECO:0000256" key="4">
    <source>
        <dbReference type="SAM" id="Phobius"/>
    </source>
</evidence>
<comment type="similarity">
    <text evidence="2">Belongs to the methyl-accepting chemotaxis (MCP) protein family.</text>
</comment>
<dbReference type="InterPro" id="IPR004090">
    <property type="entry name" value="Chemotax_Me-accpt_rcpt"/>
</dbReference>
<accession>A0ABW7HIV3</accession>
<dbReference type="CDD" id="cd06225">
    <property type="entry name" value="HAMP"/>
    <property type="match status" value="1"/>
</dbReference>
<dbReference type="PANTHER" id="PTHR43531:SF14">
    <property type="entry name" value="METHYL-ACCEPTING CHEMOTAXIS PROTEIN I-RELATED"/>
    <property type="match status" value="1"/>
</dbReference>
<evidence type="ECO:0000256" key="1">
    <source>
        <dbReference type="ARBA" id="ARBA00022481"/>
    </source>
</evidence>
<name>A0ABW7HIV3_9BURK</name>
<gene>
    <name evidence="7" type="ORF">ACG04R_24490</name>
</gene>
<dbReference type="InterPro" id="IPR003660">
    <property type="entry name" value="HAMP_dom"/>
</dbReference>
<keyword evidence="4" id="KW-1133">Transmembrane helix</keyword>
<dbReference type="PRINTS" id="PR00260">
    <property type="entry name" value="CHEMTRNSDUCR"/>
</dbReference>
<evidence type="ECO:0000313" key="7">
    <source>
        <dbReference type="EMBL" id="MFG6489857.1"/>
    </source>
</evidence>
<evidence type="ECO:0000313" key="8">
    <source>
        <dbReference type="Proteomes" id="UP001606134"/>
    </source>
</evidence>
<dbReference type="RefSeq" id="WP_394416372.1">
    <property type="nucleotide sequence ID" value="NZ_JBIGIC010000015.1"/>
</dbReference>
<dbReference type="SMART" id="SM00304">
    <property type="entry name" value="HAMP"/>
    <property type="match status" value="2"/>
</dbReference>
<dbReference type="SMART" id="SM00283">
    <property type="entry name" value="MA"/>
    <property type="match status" value="1"/>
</dbReference>
<evidence type="ECO:0000256" key="2">
    <source>
        <dbReference type="ARBA" id="ARBA00029447"/>
    </source>
</evidence>
<feature type="domain" description="HAMP" evidence="6">
    <location>
        <begin position="216"/>
        <end position="268"/>
    </location>
</feature>
<sequence>MLSHLRLRSKLILGFALLAAVVLLVSGLALNSLSRSNGRFADYLGSVAQRERLAVDVRGFVTRRAIAARNLVLVTAPADRDLEKALVLQAHDDTKKSLAKLKAAMAQATDLGERERAMVVEIERIEAQYGPVAEAIVGMALEGKRDEAIAKMNNECRPLLAALLKAANEYIDYEEQQGRARVALAEQGYGTDRLVMLLVCAAAVAAAVALGWALSNAVTRPLQRAVHLAEAVASGDLSSDIVVDRDDETGQLLAALKRMNDGLVDMVGRVRLSADSIATASQEIATGNHDLSSRTEQQASALQQTAASMQQMTSTVQQTAESSRQASQLANAATEVAGRGGDVVQRVVTTMGEISDSSRRIADIIGTIDGIAFQTNILALNAAVEAARAGEQGRGFAVVAGEVRALAQRSAQAAREIKSLIGASVDKVAAGSQLVGEAGETMGDVVNQVRRMTDLMAEINASATEQSSGISQVNQAVASIDTGTQQNAALVEQSAAAAESLKVQAAGLLDVIAQFKTRPSHKGFAA</sequence>
<dbReference type="InterPro" id="IPR047347">
    <property type="entry name" value="YvaQ-like_sensor"/>
</dbReference>
<dbReference type="Gene3D" id="1.10.287.950">
    <property type="entry name" value="Methyl-accepting chemotaxis protein"/>
    <property type="match status" value="1"/>
</dbReference>
<dbReference type="PROSITE" id="PS50885">
    <property type="entry name" value="HAMP"/>
    <property type="match status" value="1"/>
</dbReference>
<keyword evidence="4" id="KW-0472">Membrane</keyword>
<evidence type="ECO:0000256" key="3">
    <source>
        <dbReference type="PROSITE-ProRule" id="PRU00284"/>
    </source>
</evidence>
<dbReference type="SUPFAM" id="SSF58104">
    <property type="entry name" value="Methyl-accepting chemotaxis protein (MCP) signaling domain"/>
    <property type="match status" value="1"/>
</dbReference>
<proteinExistence type="inferred from homology"/>